<feature type="compositionally biased region" description="Low complexity" evidence="3">
    <location>
        <begin position="823"/>
        <end position="834"/>
    </location>
</feature>
<dbReference type="InterPro" id="IPR015421">
    <property type="entry name" value="PyrdxlP-dep_Trfase_major"/>
</dbReference>
<evidence type="ECO:0000313" key="5">
    <source>
        <dbReference type="EMBL" id="PHJ25052.1"/>
    </source>
</evidence>
<accession>A0A2C6LDM9</accession>
<feature type="compositionally biased region" description="Polar residues" evidence="3">
    <location>
        <begin position="443"/>
        <end position="457"/>
    </location>
</feature>
<feature type="compositionally biased region" description="Low complexity" evidence="3">
    <location>
        <begin position="596"/>
        <end position="608"/>
    </location>
</feature>
<feature type="region of interest" description="Disordered" evidence="3">
    <location>
        <begin position="409"/>
        <end position="457"/>
    </location>
</feature>
<evidence type="ECO:0000259" key="4">
    <source>
        <dbReference type="Pfam" id="PF00266"/>
    </source>
</evidence>
<feature type="region of interest" description="Disordered" evidence="3">
    <location>
        <begin position="1"/>
        <end position="76"/>
    </location>
</feature>
<feature type="region of interest" description="Disordered" evidence="3">
    <location>
        <begin position="814"/>
        <end position="839"/>
    </location>
</feature>
<sequence>MEGAALSPALTPPISSSFHPQQVEELQGEREGARSSSLPDVPASSTVSRGATGGYEVPPDDPDRSSQHTYRREGETYDDVARRWSRGLRGGPIYLDCNSSTVVDPRVLDEMMPFFGRLFGNPGSGHARGFTNKAALEEARSRVAECLGVSSSTIFFTSGATESLNWAIKQGAESQRKRGCGSHIITTRIEHPAVLEICRHLQQLEKPYSVAYCPVDTMGVLDLAAFERLVKDSETHLALVSLPHANAEIGAVQPIREVAAILRSQAPRALLHVDCSQALGKVPVHIPTLGADLVTIAGHKIYAPKGIGALYISERAELSPLIHGGGQESGLRGGTENVPYCVALGKACELISQAWNGTYQNTSSIVSPLPPLSSSAPAAAYRSITNGSTLSSQKCRAGDSGFHIEAPKTPSSVSFGPSCPPSPSCLDAPSSPSSSACNAGRVISSTSPGGQQLSPQQHAHATFLNPNLLDSPVSNQTVLVPSPLAMGRTGEGHFLQQAPGARASRITTSPLPGHGDEETCRSRDFKGTAASCPSSPAFPDHPDKKADGAMTVQMQRELDLSSPPPFSTSTPTSETDTGRTKPASLLDSNPGNPDETSPTLTSPSSITGSPIGGYGTLNLSVPSISSPVTSLVVFQDEGSADSSFSPEVRTVPGIGGDSKLEAGMTPSSSPSSPMSLSRSRCSPGTCPLSTISAISTQPADLLTNDVTIIPPEPQAGDYLLPPEGAGGGGVVGREITSSSSAITSLGELFTDDENNTPRDSLRGEPGGTTSGSLGVPRTTIQESIIVASASPQGPSLLEAATRWAASLFRKTPVFPTMEDHRQTTTTSSPSPGTSVAGQEQATARGFNVLENYRVCADVQFNFLGGLWSSRGGRGEAGIEDTRERVKQKELPRAEEIEDELTRRRLSQKTLMVSAHPHVMQRSLLRFTYKYLRHLGRLTGWEMHELFEFVRINGPLRQVNVFQPVSPTSVLPSFGRALPNTLSLSIRNTVGGDVVKDLRDQVCFSAGCTCHAWGGGKISDTLQAVRLDPEWARGTIRVSTGRFTTLEAATEAAGILAHYLFYKKIVPCKPVCPDPRDSGYYAGYDDDSD</sequence>
<feature type="region of interest" description="Disordered" evidence="3">
    <location>
        <begin position="747"/>
        <end position="776"/>
    </location>
</feature>
<name>A0A2C6LDM9_9APIC</name>
<evidence type="ECO:0000256" key="2">
    <source>
        <dbReference type="ARBA" id="ARBA00006490"/>
    </source>
</evidence>
<dbReference type="RefSeq" id="XP_067926724.1">
    <property type="nucleotide sequence ID" value="XM_068061305.1"/>
</dbReference>
<gene>
    <name evidence="5" type="ORF">CSUI_001099</name>
</gene>
<dbReference type="PANTHER" id="PTHR11601">
    <property type="entry name" value="CYSTEINE DESULFURYLASE FAMILY MEMBER"/>
    <property type="match status" value="1"/>
</dbReference>
<feature type="compositionally biased region" description="Low complexity" evidence="3">
    <location>
        <begin position="666"/>
        <end position="683"/>
    </location>
</feature>
<dbReference type="PANTHER" id="PTHR11601:SF34">
    <property type="entry name" value="CYSTEINE DESULFURASE"/>
    <property type="match status" value="1"/>
</dbReference>
<protein>
    <submittedName>
        <fullName evidence="5">Class v superfamily protein</fullName>
    </submittedName>
</protein>
<evidence type="ECO:0000256" key="1">
    <source>
        <dbReference type="ARBA" id="ARBA00001933"/>
    </source>
</evidence>
<dbReference type="InterPro" id="IPR000192">
    <property type="entry name" value="Aminotrans_V_dom"/>
</dbReference>
<feature type="compositionally biased region" description="Low complexity" evidence="3">
    <location>
        <begin position="424"/>
        <end position="435"/>
    </location>
</feature>
<feature type="region of interest" description="Disordered" evidence="3">
    <location>
        <begin position="495"/>
        <end position="608"/>
    </location>
</feature>
<proteinExistence type="inferred from homology"/>
<dbReference type="OrthoDB" id="10250117at2759"/>
<comment type="caution">
    <text evidence="5">The sequence shown here is derived from an EMBL/GenBank/DDBJ whole genome shotgun (WGS) entry which is preliminary data.</text>
</comment>
<feature type="compositionally biased region" description="Polar residues" evidence="3">
    <location>
        <begin position="586"/>
        <end position="595"/>
    </location>
</feature>
<comment type="similarity">
    <text evidence="2">Belongs to the class-V pyridoxal-phosphate-dependent aminotransferase family. NifS/IscS subfamily.</text>
</comment>
<dbReference type="Gene3D" id="3.90.1150.10">
    <property type="entry name" value="Aspartate Aminotransferase, domain 1"/>
    <property type="match status" value="1"/>
</dbReference>
<dbReference type="InterPro" id="IPR015424">
    <property type="entry name" value="PyrdxlP-dep_Trfase"/>
</dbReference>
<dbReference type="VEuPathDB" id="ToxoDB:CSUI_001099"/>
<dbReference type="InterPro" id="IPR015422">
    <property type="entry name" value="PyrdxlP-dep_Trfase_small"/>
</dbReference>
<feature type="compositionally biased region" description="Polar residues" evidence="3">
    <location>
        <begin position="34"/>
        <end position="49"/>
    </location>
</feature>
<reference evidence="5 6" key="1">
    <citation type="journal article" date="2017" name="Int. J. Parasitol.">
        <title>The genome of the protozoan parasite Cystoisospora suis and a reverse vaccinology approach to identify vaccine candidates.</title>
        <authorList>
            <person name="Palmieri N."/>
            <person name="Shrestha A."/>
            <person name="Ruttkowski B."/>
            <person name="Beck T."/>
            <person name="Vogl C."/>
            <person name="Tomley F."/>
            <person name="Blake D.P."/>
            <person name="Joachim A."/>
        </authorList>
    </citation>
    <scope>NUCLEOTIDE SEQUENCE [LARGE SCALE GENOMIC DNA]</scope>
    <source>
        <strain evidence="5 6">Wien I</strain>
    </source>
</reference>
<dbReference type="Gene3D" id="3.40.640.10">
    <property type="entry name" value="Type I PLP-dependent aspartate aminotransferase-like (Major domain)"/>
    <property type="match status" value="1"/>
</dbReference>
<organism evidence="5 6">
    <name type="scientific">Cystoisospora suis</name>
    <dbReference type="NCBI Taxonomy" id="483139"/>
    <lineage>
        <taxon>Eukaryota</taxon>
        <taxon>Sar</taxon>
        <taxon>Alveolata</taxon>
        <taxon>Apicomplexa</taxon>
        <taxon>Conoidasida</taxon>
        <taxon>Coccidia</taxon>
        <taxon>Eucoccidiorida</taxon>
        <taxon>Eimeriorina</taxon>
        <taxon>Sarcocystidae</taxon>
        <taxon>Cystoisospora</taxon>
    </lineage>
</organism>
<evidence type="ECO:0000313" key="6">
    <source>
        <dbReference type="Proteomes" id="UP000221165"/>
    </source>
</evidence>
<dbReference type="Proteomes" id="UP000221165">
    <property type="component" value="Unassembled WGS sequence"/>
</dbReference>
<keyword evidence="6" id="KW-1185">Reference proteome</keyword>
<evidence type="ECO:0000256" key="3">
    <source>
        <dbReference type="SAM" id="MobiDB-lite"/>
    </source>
</evidence>
<dbReference type="SUPFAM" id="SSF53383">
    <property type="entry name" value="PLP-dependent transferases"/>
    <property type="match status" value="1"/>
</dbReference>
<dbReference type="Pfam" id="PF00266">
    <property type="entry name" value="Aminotran_5"/>
    <property type="match status" value="1"/>
</dbReference>
<feature type="domain" description="Aminotransferase class V" evidence="4">
    <location>
        <begin position="93"/>
        <end position="353"/>
    </location>
</feature>
<dbReference type="AlphaFoldDB" id="A0A2C6LDM9"/>
<feature type="compositionally biased region" description="Basic and acidic residues" evidence="3">
    <location>
        <begin position="514"/>
        <end position="526"/>
    </location>
</feature>
<dbReference type="GeneID" id="94424516"/>
<feature type="compositionally biased region" description="Basic and acidic residues" evidence="3">
    <location>
        <begin position="61"/>
        <end position="76"/>
    </location>
</feature>
<comment type="cofactor">
    <cofactor evidence="1">
        <name>pyridoxal 5'-phosphate</name>
        <dbReference type="ChEBI" id="CHEBI:597326"/>
    </cofactor>
</comment>
<feature type="region of interest" description="Disordered" evidence="3">
    <location>
        <begin position="656"/>
        <end position="683"/>
    </location>
</feature>
<dbReference type="EMBL" id="MIGC01000433">
    <property type="protein sequence ID" value="PHJ25052.1"/>
    <property type="molecule type" value="Genomic_DNA"/>
</dbReference>